<keyword evidence="3" id="KW-0347">Helicase</keyword>
<dbReference type="GO" id="GO:0000812">
    <property type="term" value="C:Swr1 complex"/>
    <property type="evidence" value="ECO:0007669"/>
    <property type="project" value="TreeGrafter"/>
</dbReference>
<evidence type="ECO:0000256" key="5">
    <source>
        <dbReference type="SAM" id="MobiDB-lite"/>
    </source>
</evidence>
<feature type="region of interest" description="Disordered" evidence="5">
    <location>
        <begin position="1"/>
        <end position="53"/>
    </location>
</feature>
<dbReference type="InterPro" id="IPR050520">
    <property type="entry name" value="INO80/SWR1_helicase"/>
</dbReference>
<dbReference type="EMBL" id="WSZM01000095">
    <property type="protein sequence ID" value="KAF4042942.1"/>
    <property type="molecule type" value="Genomic_DNA"/>
</dbReference>
<protein>
    <submittedName>
        <fullName evidence="7">HSA domain-containing protein</fullName>
    </submittedName>
</protein>
<feature type="region of interest" description="Disordered" evidence="5">
    <location>
        <begin position="292"/>
        <end position="344"/>
    </location>
</feature>
<feature type="compositionally biased region" description="Acidic residues" evidence="5">
    <location>
        <begin position="293"/>
        <end position="318"/>
    </location>
</feature>
<gene>
    <name evidence="7" type="ORF">GN244_ATG04861</name>
</gene>
<evidence type="ECO:0000256" key="2">
    <source>
        <dbReference type="ARBA" id="ARBA00022741"/>
    </source>
</evidence>
<sequence>MANARLKQARRRASSRTPNAAQPVVHPSAQTPAASSLAQGASTRQDEQIADAQSEQVALQSALLERKSVLEGEIQDLTLGKTMHKEPEPGCDPSGRHVARYHRDYLLQEMEWMAADFSQERKWRLRNAKMLSQALVSHLDRQEQRLARQKKSEEIARRRTAARVGRDVKKFWTKIDKIIAFKVKLQADELRQKHMQKHLVQLVEQTEKYATALAASFQEAEEADDEEKAMESEDSDADFEMVDEEEDDETTIEAEESRSGPLSKRQAAVEVATLQEEAEMSIEELRARYAAVEEMDEAGDSSEDGEFELTEEEDDDETTIAAEEQRNGPVSRRQAAAEMAELQEENELSIEELRARYAEALQADGETVAEQDEIMEVENTDDVGDRDFVPTRRDEEEQADDETTMEEEERLEEVSRRRRRQKS</sequence>
<keyword evidence="3" id="KW-0378">Hydrolase</keyword>
<dbReference type="PANTHER" id="PTHR45685">
    <property type="entry name" value="HELICASE SRCAP-RELATED"/>
    <property type="match status" value="1"/>
</dbReference>
<feature type="compositionally biased region" description="Acidic residues" evidence="5">
    <location>
        <begin position="367"/>
        <end position="382"/>
    </location>
</feature>
<dbReference type="InterPro" id="IPR014012">
    <property type="entry name" value="HSA_dom"/>
</dbReference>
<comment type="subcellular location">
    <subcellularLocation>
        <location evidence="1">Nucleus</location>
    </subcellularLocation>
</comment>
<proteinExistence type="predicted"/>
<evidence type="ECO:0000313" key="8">
    <source>
        <dbReference type="Proteomes" id="UP000602510"/>
    </source>
</evidence>
<dbReference type="GO" id="GO:0005524">
    <property type="term" value="F:ATP binding"/>
    <property type="evidence" value="ECO:0007669"/>
    <property type="project" value="UniProtKB-KW"/>
</dbReference>
<dbReference type="GO" id="GO:0006338">
    <property type="term" value="P:chromatin remodeling"/>
    <property type="evidence" value="ECO:0007669"/>
    <property type="project" value="TreeGrafter"/>
</dbReference>
<feature type="compositionally biased region" description="Polar residues" evidence="5">
    <location>
        <begin position="28"/>
        <end position="43"/>
    </location>
</feature>
<dbReference type="GO" id="GO:0003677">
    <property type="term" value="F:DNA binding"/>
    <property type="evidence" value="ECO:0007669"/>
    <property type="project" value="UniProtKB-KW"/>
</dbReference>
<accession>A0A833S8T1</accession>
<reference evidence="7" key="1">
    <citation type="submission" date="2020-04" db="EMBL/GenBank/DDBJ databases">
        <title>Hybrid Assembly of Korean Phytophthora infestans isolates.</title>
        <authorList>
            <person name="Prokchorchik M."/>
            <person name="Lee Y."/>
            <person name="Seo J."/>
            <person name="Cho J.-H."/>
            <person name="Park Y.-E."/>
            <person name="Jang D.-C."/>
            <person name="Im J.-S."/>
            <person name="Choi J.-G."/>
            <person name="Park H.-J."/>
            <person name="Lee G.-B."/>
            <person name="Lee Y.-G."/>
            <person name="Hong S.-Y."/>
            <person name="Cho K."/>
            <person name="Sohn K.H."/>
        </authorList>
    </citation>
    <scope>NUCLEOTIDE SEQUENCE</scope>
    <source>
        <strain evidence="7">KR_1_A1</strain>
    </source>
</reference>
<feature type="compositionally biased region" description="Basic and acidic residues" evidence="5">
    <location>
        <begin position="383"/>
        <end position="395"/>
    </location>
</feature>
<dbReference type="Proteomes" id="UP000602510">
    <property type="component" value="Unassembled WGS sequence"/>
</dbReference>
<evidence type="ECO:0000256" key="3">
    <source>
        <dbReference type="ARBA" id="ARBA00022806"/>
    </source>
</evidence>
<dbReference type="SMART" id="SM00573">
    <property type="entry name" value="HSA"/>
    <property type="match status" value="1"/>
</dbReference>
<feature type="region of interest" description="Disordered" evidence="5">
    <location>
        <begin position="364"/>
        <end position="423"/>
    </location>
</feature>
<name>A0A833S8T1_PHYIN</name>
<comment type="caution">
    <text evidence="7">The sequence shown here is derived from an EMBL/GenBank/DDBJ whole genome shotgun (WGS) entry which is preliminary data.</text>
</comment>
<keyword evidence="4" id="KW-0067">ATP-binding</keyword>
<dbReference type="GO" id="GO:0042393">
    <property type="term" value="F:histone binding"/>
    <property type="evidence" value="ECO:0007669"/>
    <property type="project" value="TreeGrafter"/>
</dbReference>
<feature type="region of interest" description="Disordered" evidence="5">
    <location>
        <begin position="217"/>
        <end position="268"/>
    </location>
</feature>
<keyword evidence="2" id="KW-0547">Nucleotide-binding</keyword>
<dbReference type="PANTHER" id="PTHR45685:SF1">
    <property type="entry name" value="HELICASE SRCAP"/>
    <property type="match status" value="1"/>
</dbReference>
<organism evidence="7 8">
    <name type="scientific">Phytophthora infestans</name>
    <name type="common">Potato late blight agent</name>
    <name type="synonym">Botrytis infestans</name>
    <dbReference type="NCBI Taxonomy" id="4787"/>
    <lineage>
        <taxon>Eukaryota</taxon>
        <taxon>Sar</taxon>
        <taxon>Stramenopiles</taxon>
        <taxon>Oomycota</taxon>
        <taxon>Peronosporomycetes</taxon>
        <taxon>Peronosporales</taxon>
        <taxon>Peronosporaceae</taxon>
        <taxon>Phytophthora</taxon>
    </lineage>
</organism>
<evidence type="ECO:0000313" key="7">
    <source>
        <dbReference type="EMBL" id="KAF4042942.1"/>
    </source>
</evidence>
<keyword evidence="8" id="KW-1185">Reference proteome</keyword>
<dbReference type="PROSITE" id="PS51204">
    <property type="entry name" value="HSA"/>
    <property type="match status" value="1"/>
</dbReference>
<evidence type="ECO:0000259" key="6">
    <source>
        <dbReference type="PROSITE" id="PS51204"/>
    </source>
</evidence>
<dbReference type="AlphaFoldDB" id="A0A833S8T1"/>
<evidence type="ECO:0000256" key="1">
    <source>
        <dbReference type="ARBA" id="ARBA00004123"/>
    </source>
</evidence>
<evidence type="ECO:0000256" key="4">
    <source>
        <dbReference type="ARBA" id="ARBA00022840"/>
    </source>
</evidence>
<feature type="compositionally biased region" description="Acidic residues" evidence="5">
    <location>
        <begin position="219"/>
        <end position="254"/>
    </location>
</feature>
<dbReference type="GO" id="GO:0004386">
    <property type="term" value="F:helicase activity"/>
    <property type="evidence" value="ECO:0007669"/>
    <property type="project" value="UniProtKB-KW"/>
</dbReference>
<feature type="compositionally biased region" description="Acidic residues" evidence="5">
    <location>
        <begin position="396"/>
        <end position="411"/>
    </location>
</feature>
<dbReference type="GO" id="GO:0016887">
    <property type="term" value="F:ATP hydrolysis activity"/>
    <property type="evidence" value="ECO:0007669"/>
    <property type="project" value="TreeGrafter"/>
</dbReference>
<dbReference type="Pfam" id="PF07529">
    <property type="entry name" value="HSA"/>
    <property type="match status" value="1"/>
</dbReference>
<feature type="domain" description="HSA" evidence="6">
    <location>
        <begin position="90"/>
        <end position="163"/>
    </location>
</feature>